<dbReference type="EMBL" id="CP128355">
    <property type="protein sequence ID" value="XAF69722.1"/>
    <property type="molecule type" value="Genomic_DNA"/>
</dbReference>
<evidence type="ECO:0000313" key="3">
    <source>
        <dbReference type="Proteomes" id="UP001436297"/>
    </source>
</evidence>
<protein>
    <submittedName>
        <fullName evidence="2">IDEAL domain-containing protein</fullName>
    </submittedName>
</protein>
<dbReference type="InterPro" id="IPR014957">
    <property type="entry name" value="IDEAL_dom"/>
</dbReference>
<reference evidence="2 3" key="1">
    <citation type="journal article" date="2024" name="Pathogens">
        <title>Staphylococcus hsinchuensis sp. nov., Isolated from Soymilk.</title>
        <authorList>
            <person name="Wang Y.T."/>
            <person name="Lin Y.C."/>
            <person name="Hsieh Y.H."/>
            <person name="Lin Y.T."/>
            <person name="Hamada M."/>
            <person name="Chen C.C."/>
            <person name="Liou J.S."/>
            <person name="Lee A.Y."/>
            <person name="Zhang W.L."/>
            <person name="Chen Y.T."/>
            <person name="Huang C.H."/>
        </authorList>
    </citation>
    <scope>NUCLEOTIDE SEQUENCE [LARGE SCALE GENOMIC DNA]</scope>
    <source>
        <strain evidence="2 3">H164</strain>
    </source>
</reference>
<proteinExistence type="predicted"/>
<name>A0ABZ3EB43_9STAP</name>
<dbReference type="Pfam" id="PF08858">
    <property type="entry name" value="IDEAL"/>
    <property type="match status" value="1"/>
</dbReference>
<dbReference type="Proteomes" id="UP001436297">
    <property type="component" value="Chromosome"/>
</dbReference>
<evidence type="ECO:0000259" key="1">
    <source>
        <dbReference type="SMART" id="SM00914"/>
    </source>
</evidence>
<evidence type="ECO:0000313" key="2">
    <source>
        <dbReference type="EMBL" id="XAF69722.1"/>
    </source>
</evidence>
<dbReference type="RefSeq" id="WP_251519449.1">
    <property type="nucleotide sequence ID" value="NZ_CP128355.1"/>
</dbReference>
<keyword evidence="3" id="KW-1185">Reference proteome</keyword>
<gene>
    <name evidence="2" type="ORF">QQM35_06505</name>
</gene>
<dbReference type="SMART" id="SM00914">
    <property type="entry name" value="IDEAL"/>
    <property type="match status" value="1"/>
</dbReference>
<sequence length="72" mass="8560">MKHNTNIKYHTVESFVSTINDLGIELIIDESLRNVRKDELESLIDRALERKNEEDFNRYTNEYKKLEAFLVG</sequence>
<dbReference type="InterPro" id="IPR027393">
    <property type="entry name" value="Virus_scaffolding_prot_C"/>
</dbReference>
<organism evidence="2 3">
    <name type="scientific">Staphylococcus hsinchuensis</name>
    <dbReference type="NCBI Taxonomy" id="3051183"/>
    <lineage>
        <taxon>Bacteria</taxon>
        <taxon>Bacillati</taxon>
        <taxon>Bacillota</taxon>
        <taxon>Bacilli</taxon>
        <taxon>Bacillales</taxon>
        <taxon>Staphylococcaceae</taxon>
        <taxon>Staphylococcus</taxon>
    </lineage>
</organism>
<accession>A0ABZ3EB43</accession>
<feature type="domain" description="IDEAL" evidence="1">
    <location>
        <begin position="27"/>
        <end position="63"/>
    </location>
</feature>
<dbReference type="Gene3D" id="4.10.810.10">
    <property type="entry name" value="Virus Scaffolding Protein, Chain A"/>
    <property type="match status" value="1"/>
</dbReference>